<dbReference type="AlphaFoldDB" id="A0A3E1NVH4"/>
<comment type="caution">
    <text evidence="2">The sequence shown here is derived from an EMBL/GenBank/DDBJ whole genome shotgun (WGS) entry which is preliminary data.</text>
</comment>
<accession>A0A3E1NVH4</accession>
<dbReference type="Proteomes" id="UP000261174">
    <property type="component" value="Unassembled WGS sequence"/>
</dbReference>
<organism evidence="2 3">
    <name type="scientific">Chitinophaga silvisoli</name>
    <dbReference type="NCBI Taxonomy" id="2291814"/>
    <lineage>
        <taxon>Bacteria</taxon>
        <taxon>Pseudomonadati</taxon>
        <taxon>Bacteroidota</taxon>
        <taxon>Chitinophagia</taxon>
        <taxon>Chitinophagales</taxon>
        <taxon>Chitinophagaceae</taxon>
        <taxon>Chitinophaga</taxon>
    </lineage>
</organism>
<evidence type="ECO:0000313" key="2">
    <source>
        <dbReference type="EMBL" id="RFM31952.1"/>
    </source>
</evidence>
<feature type="region of interest" description="Disordered" evidence="1">
    <location>
        <begin position="666"/>
        <end position="690"/>
    </location>
</feature>
<gene>
    <name evidence="2" type="ORF">DXN04_24505</name>
</gene>
<dbReference type="EMBL" id="QTJV01000010">
    <property type="protein sequence ID" value="RFM31952.1"/>
    <property type="molecule type" value="Genomic_DNA"/>
</dbReference>
<evidence type="ECO:0000313" key="3">
    <source>
        <dbReference type="Proteomes" id="UP000261174"/>
    </source>
</evidence>
<proteinExistence type="predicted"/>
<feature type="compositionally biased region" description="Low complexity" evidence="1">
    <location>
        <begin position="678"/>
        <end position="689"/>
    </location>
</feature>
<name>A0A3E1NVH4_9BACT</name>
<evidence type="ECO:0000256" key="1">
    <source>
        <dbReference type="SAM" id="MobiDB-lite"/>
    </source>
</evidence>
<sequence>MLVLIAAYAEAQQLKLGKNPTTIEKSALLDLNSDKQGLLLPRIADYTVAPLSTAPDGMLIYYVPDKLLYIRKNGTWKKLVDETNAISSVNGQTGPVVSLTTSDISESVNLYYTDARARAAFSAGTGINLSGAGVISALNTSNLWNAAQLQGRNIATTAPADQNVLTWDAASNSWIPKATGSNGSVTSVALSLPSSVFSVSGSPVTSTGTLSASFTSQAANTVFAAPNGSAGTPSFRSLVAADIPSGSNNYIQNISTGTQTASFSITGNGLIGSKLGVGLSTTPANTLEVGGTTAASGLSGLRLTGLGAATLQTPLTNTLAVNANGDVVVTSNAAANNWLITGNSNVNASTQFLGTTNDVKMVIKSNNTSFLEFGRRATLGLVQNYPEYTNADESVTFVRSALQFDVPSTVQFYKPKFWTTSDGNFRLKGPAAGTDFFELGASGTNNNGGFEFIIGDDGDEPILFKSYYYVDSSYTEMMRMQSKKVGINMAGVTPAQTLDVRGTMRLTGSTGTPDNILGRNSGSGDIATLGFDATTLGITSGSIKANNTSAVWNANQLQSVAVASTAPTSGQVLTYNGTNWAPAASSLPTVSASRLLGRYATTSGAAQEISLNTSLKLTTGGVLYADSTLAIWNASKLQGTRVSATAPTSGQYLVYDGTAWVPTTVSSGGSNGNGAKWSTNGNSGTSPGSDFLGTTDSKALVVKTNNTEAMRVDASGRVGVNTAAPSSTFHLTGSFAANITSYDNPTAAVTVNLNETHYMIARMSSVNGGTYNVTANLPAASSCPGRVYVFSNTIFDSGYGKVYVVPATGEFIGSLGKNTTMNVDERQSAALQSTGTYWVVIYKGSNQGY</sequence>
<protein>
    <submittedName>
        <fullName evidence="2">Uncharacterized protein</fullName>
    </submittedName>
</protein>
<reference evidence="2 3" key="1">
    <citation type="submission" date="2018-08" db="EMBL/GenBank/DDBJ databases">
        <title>Chitinophaga sp. K20C18050901, a novel bacterium isolated from forest soil.</title>
        <authorList>
            <person name="Wang C."/>
        </authorList>
    </citation>
    <scope>NUCLEOTIDE SEQUENCE [LARGE SCALE GENOMIC DNA]</scope>
    <source>
        <strain evidence="2 3">K20C18050901</strain>
    </source>
</reference>
<keyword evidence="3" id="KW-1185">Reference proteome</keyword>